<gene>
    <name evidence="2" type="ORF">GCM10011506_17590</name>
</gene>
<dbReference type="Proteomes" id="UP000636010">
    <property type="component" value="Unassembled WGS sequence"/>
</dbReference>
<dbReference type="PROSITE" id="PS51462">
    <property type="entry name" value="NUDIX"/>
    <property type="match status" value="1"/>
</dbReference>
<protein>
    <submittedName>
        <fullName evidence="2">DNA mismatch repair protein MutT</fullName>
    </submittedName>
</protein>
<dbReference type="EMBL" id="BMEC01000005">
    <property type="protein sequence ID" value="GGC32619.1"/>
    <property type="molecule type" value="Genomic_DNA"/>
</dbReference>
<evidence type="ECO:0000259" key="1">
    <source>
        <dbReference type="PROSITE" id="PS51462"/>
    </source>
</evidence>
<evidence type="ECO:0000313" key="2">
    <source>
        <dbReference type="EMBL" id="GGC32619.1"/>
    </source>
</evidence>
<dbReference type="PANTHER" id="PTHR43736">
    <property type="entry name" value="ADP-RIBOSE PYROPHOSPHATASE"/>
    <property type="match status" value="1"/>
</dbReference>
<dbReference type="Gene3D" id="3.90.79.10">
    <property type="entry name" value="Nucleoside Triphosphate Pyrophosphohydrolase"/>
    <property type="match status" value="1"/>
</dbReference>
<dbReference type="SUPFAM" id="SSF46785">
    <property type="entry name" value="Winged helix' DNA-binding domain"/>
    <property type="match status" value="1"/>
</dbReference>
<organism evidence="2 3">
    <name type="scientific">Marivirga lumbricoides</name>
    <dbReference type="NCBI Taxonomy" id="1046115"/>
    <lineage>
        <taxon>Bacteria</taxon>
        <taxon>Pseudomonadati</taxon>
        <taxon>Bacteroidota</taxon>
        <taxon>Cytophagia</taxon>
        <taxon>Cytophagales</taxon>
        <taxon>Marivirgaceae</taxon>
        <taxon>Marivirga</taxon>
    </lineage>
</organism>
<dbReference type="PANTHER" id="PTHR43736:SF4">
    <property type="entry name" value="SLR1690 PROTEIN"/>
    <property type="match status" value="1"/>
</dbReference>
<dbReference type="Gene3D" id="1.10.10.10">
    <property type="entry name" value="Winged helix-like DNA-binding domain superfamily/Winged helix DNA-binding domain"/>
    <property type="match status" value="1"/>
</dbReference>
<accession>A0ABQ1M135</accession>
<dbReference type="Pfam" id="PF00293">
    <property type="entry name" value="NUDIX"/>
    <property type="match status" value="1"/>
</dbReference>
<dbReference type="InterPro" id="IPR036388">
    <property type="entry name" value="WH-like_DNA-bd_sf"/>
</dbReference>
<reference evidence="3" key="1">
    <citation type="journal article" date="2019" name="Int. J. Syst. Evol. Microbiol.">
        <title>The Global Catalogue of Microorganisms (GCM) 10K type strain sequencing project: providing services to taxonomists for standard genome sequencing and annotation.</title>
        <authorList>
            <consortium name="The Broad Institute Genomics Platform"/>
            <consortium name="The Broad Institute Genome Sequencing Center for Infectious Disease"/>
            <person name="Wu L."/>
            <person name="Ma J."/>
        </authorList>
    </citation>
    <scope>NUCLEOTIDE SEQUENCE [LARGE SCALE GENOMIC DNA]</scope>
    <source>
        <strain evidence="3">CGMCC 1.10832</strain>
    </source>
</reference>
<dbReference type="InterPro" id="IPR015797">
    <property type="entry name" value="NUDIX_hydrolase-like_dom_sf"/>
</dbReference>
<comment type="caution">
    <text evidence="2">The sequence shown here is derived from an EMBL/GenBank/DDBJ whole genome shotgun (WGS) entry which is preliminary data.</text>
</comment>
<proteinExistence type="predicted"/>
<name>A0ABQ1M135_9BACT</name>
<dbReference type="InterPro" id="IPR000086">
    <property type="entry name" value="NUDIX_hydrolase_dom"/>
</dbReference>
<dbReference type="CDD" id="cd18873">
    <property type="entry name" value="NUDIX_NadM_like"/>
    <property type="match status" value="1"/>
</dbReference>
<evidence type="ECO:0000313" key="3">
    <source>
        <dbReference type="Proteomes" id="UP000636010"/>
    </source>
</evidence>
<dbReference type="InterPro" id="IPR054105">
    <property type="entry name" value="WHD_NrtR"/>
</dbReference>
<sequence>MFMPEVKNSAVSSSYKNKEAILLAVDCIIFGFDHEGLKLLIFKREFEPLAGHWSLIGSFVNKNEDVEDAAYKVLKETTGLESLFVEQLHAFGRINRDKGDRVVSIAYWSLIKLNEENRNLNVANHEAHWVDFKEVPELILDHNEMVAMALTTLRERARFRPIGFELLPDKFTLPQLLNLYEAIYQTKFDDRNFRRKILKTGLLIKLNEKDKSTSKRGALLYKFDYQQYDKLSKDGYLFEL</sequence>
<dbReference type="SUPFAM" id="SSF55811">
    <property type="entry name" value="Nudix"/>
    <property type="match status" value="1"/>
</dbReference>
<dbReference type="InterPro" id="IPR036390">
    <property type="entry name" value="WH_DNA-bd_sf"/>
</dbReference>
<keyword evidence="3" id="KW-1185">Reference proteome</keyword>
<feature type="domain" description="Nudix hydrolase" evidence="1">
    <location>
        <begin position="20"/>
        <end position="154"/>
    </location>
</feature>
<dbReference type="Pfam" id="PF21906">
    <property type="entry name" value="WHD_NrtR"/>
    <property type="match status" value="1"/>
</dbReference>